<dbReference type="InterPro" id="IPR036397">
    <property type="entry name" value="RNaseH_sf"/>
</dbReference>
<organism evidence="1 2">
    <name type="scientific">Flavobacterium columnare</name>
    <dbReference type="NCBI Taxonomy" id="996"/>
    <lineage>
        <taxon>Bacteria</taxon>
        <taxon>Pseudomonadati</taxon>
        <taxon>Bacteroidota</taxon>
        <taxon>Flavobacteriia</taxon>
        <taxon>Flavobacteriales</taxon>
        <taxon>Flavobacteriaceae</taxon>
        <taxon>Flavobacterium</taxon>
    </lineage>
</organism>
<sequence>MLARAEKWLHANTYENEILKWETKAWGENPADFERK</sequence>
<gene>
    <name evidence="1" type="primary">rnhA_2</name>
    <name evidence="1" type="ORF">FLACOL_02325</name>
</gene>
<reference evidence="1 2" key="1">
    <citation type="submission" date="2018-02" db="EMBL/GenBank/DDBJ databases">
        <authorList>
            <person name="Cohen D.B."/>
            <person name="Kent A.D."/>
        </authorList>
    </citation>
    <scope>NUCLEOTIDE SEQUENCE [LARGE SCALE GENOMIC DNA]</scope>
    <source>
        <strain evidence="1">CIP109753</strain>
    </source>
</reference>
<dbReference type="Proteomes" id="UP000238180">
    <property type="component" value="Unassembled WGS sequence"/>
</dbReference>
<dbReference type="GO" id="GO:0004523">
    <property type="term" value="F:RNA-DNA hybrid ribonuclease activity"/>
    <property type="evidence" value="ECO:0007669"/>
    <property type="project" value="UniProtKB-EC"/>
</dbReference>
<accession>A0A2N9PD77</accession>
<dbReference type="GO" id="GO:0003676">
    <property type="term" value="F:nucleic acid binding"/>
    <property type="evidence" value="ECO:0007669"/>
    <property type="project" value="InterPro"/>
</dbReference>
<evidence type="ECO:0000313" key="2">
    <source>
        <dbReference type="Proteomes" id="UP000238180"/>
    </source>
</evidence>
<dbReference type="EMBL" id="OLKH01000125">
    <property type="protein sequence ID" value="SPE78309.1"/>
    <property type="molecule type" value="Genomic_DNA"/>
</dbReference>
<dbReference type="AlphaFoldDB" id="A0A2N9PD77"/>
<name>A0A2N9PD77_9FLAO</name>
<evidence type="ECO:0000313" key="1">
    <source>
        <dbReference type="EMBL" id="SPE78309.1"/>
    </source>
</evidence>
<protein>
    <submittedName>
        <fullName evidence="1">Ribonuclease H</fullName>
        <ecNumber evidence="1">3.1.26.4</ecNumber>
    </submittedName>
</protein>
<dbReference type="EC" id="3.1.26.4" evidence="1"/>
<proteinExistence type="predicted"/>
<dbReference type="Gene3D" id="3.30.420.10">
    <property type="entry name" value="Ribonuclease H-like superfamily/Ribonuclease H"/>
    <property type="match status" value="1"/>
</dbReference>
<keyword evidence="1" id="KW-0378">Hydrolase</keyword>